<organism evidence="1">
    <name type="scientific">marine sediment metagenome</name>
    <dbReference type="NCBI Taxonomy" id="412755"/>
    <lineage>
        <taxon>unclassified sequences</taxon>
        <taxon>metagenomes</taxon>
        <taxon>ecological metagenomes</taxon>
    </lineage>
</organism>
<reference evidence="1" key="1">
    <citation type="journal article" date="2015" name="Nature">
        <title>Complex archaea that bridge the gap between prokaryotes and eukaryotes.</title>
        <authorList>
            <person name="Spang A."/>
            <person name="Saw J.H."/>
            <person name="Jorgensen S.L."/>
            <person name="Zaremba-Niedzwiedzka K."/>
            <person name="Martijn J."/>
            <person name="Lind A.E."/>
            <person name="van Eijk R."/>
            <person name="Schleper C."/>
            <person name="Guy L."/>
            <person name="Ettema T.J."/>
        </authorList>
    </citation>
    <scope>NUCLEOTIDE SEQUENCE</scope>
</reference>
<dbReference type="EMBL" id="LAZR01017077">
    <property type="protein sequence ID" value="KKM01878.1"/>
    <property type="molecule type" value="Genomic_DNA"/>
</dbReference>
<proteinExistence type="predicted"/>
<protein>
    <submittedName>
        <fullName evidence="1">Uncharacterized protein</fullName>
    </submittedName>
</protein>
<accession>A0A0F9JSF0</accession>
<dbReference type="AlphaFoldDB" id="A0A0F9JSF0"/>
<gene>
    <name evidence="1" type="ORF">LCGC14_1790020</name>
</gene>
<sequence length="94" mass="10316">MYINYLNPTHSSAASITNANTTNHPLSGQANQILLCTTGPFFYFSFDNTSAFTAPCTDNMFCPGNYPLLLNVNHPAQINVLAQGTGYLYITEFI</sequence>
<comment type="caution">
    <text evidence="1">The sequence shown here is derived from an EMBL/GenBank/DDBJ whole genome shotgun (WGS) entry which is preliminary data.</text>
</comment>
<evidence type="ECO:0000313" key="1">
    <source>
        <dbReference type="EMBL" id="KKM01878.1"/>
    </source>
</evidence>
<name>A0A0F9JSF0_9ZZZZ</name>